<dbReference type="GO" id="GO:0010181">
    <property type="term" value="F:FMN binding"/>
    <property type="evidence" value="ECO:0007669"/>
    <property type="project" value="InterPro"/>
</dbReference>
<sequence length="612" mass="62824">MAIPVFTDEKEDVPLKIQKTLARVLCGFCAAAMLLTGCQSSSSTAASQAGSASGEVQQVATGSAKGIEGDVVVEVTADSTRIYSIEVIEQNETEGIGSVAVEKIPGMIVESQSLLVDGIAGCTVTSDAIKNAVRSALEAMGIDAAPFDVEPTAGGDAERTDETLECDVVVVGAGGAGLTAAAQAAENGASVIILEKMPIVGGNSLKATGGMNAAGTEYQAALGITDSGVAEFIEDTMNGGHQINDLDLVTTMAENSAEAVDWLASIGAPLPKVEATGGTVHKYLHEPEDGSAVGSYLVDKLSKQVEKMGVQLFLETEATEILMENGAAAGVLAQSADTNYTIHAKAVVLATGGFGANYDMMTQYNESLAGAVTTNHAGATGDGITMGVAVGADTVDMEQIQLHPTVYQETGLLVSESVRSMGGILVNSSGKRFCNDLATRDAVSAAELEQEGSYAYIIFDQRVVDDLASTKKYIQNGLTVQADTYEGLAEAMGLTGDAVSNFVSTMETWNASVAAGVDEEFGRNNGMDEDLSTAPYYAIKIAPGIHHTMGGLKINTEAQVISTEGEAIPGLYAAGETTGGVHGGNRIGGNAVCDFVVFGRIAGVNASDYAAG</sequence>
<proteinExistence type="inferred from homology"/>
<evidence type="ECO:0000256" key="1">
    <source>
        <dbReference type="ARBA" id="ARBA00008040"/>
    </source>
</evidence>
<dbReference type="SUPFAM" id="SSF56425">
    <property type="entry name" value="Succinate dehydrogenase/fumarate reductase flavoprotein, catalytic domain"/>
    <property type="match status" value="1"/>
</dbReference>
<dbReference type="PANTHER" id="PTHR43400">
    <property type="entry name" value="FUMARATE REDUCTASE"/>
    <property type="match status" value="1"/>
</dbReference>
<dbReference type="GO" id="GO:0033765">
    <property type="term" value="F:steroid dehydrogenase activity, acting on the CH-CH group of donors"/>
    <property type="evidence" value="ECO:0007669"/>
    <property type="project" value="UniProtKB-ARBA"/>
</dbReference>
<evidence type="ECO:0000256" key="8">
    <source>
        <dbReference type="RuleBase" id="RU366062"/>
    </source>
</evidence>
<evidence type="ECO:0000256" key="4">
    <source>
        <dbReference type="ARBA" id="ARBA00022630"/>
    </source>
</evidence>
<keyword evidence="6 8" id="KW-0560">Oxidoreductase</keyword>
<evidence type="ECO:0000259" key="9">
    <source>
        <dbReference type="SMART" id="SM00900"/>
    </source>
</evidence>
<feature type="domain" description="FMN-binding" evidence="9">
    <location>
        <begin position="66"/>
        <end position="140"/>
    </location>
</feature>
<dbReference type="AlphaFoldDB" id="A0A9E2KIK4"/>
<dbReference type="InterPro" id="IPR027477">
    <property type="entry name" value="Succ_DH/fumarate_Rdtase_cat_sf"/>
</dbReference>
<dbReference type="Gene3D" id="3.90.1010.20">
    <property type="match status" value="1"/>
</dbReference>
<name>A0A9E2KIK4_9FIRM</name>
<reference evidence="10" key="2">
    <citation type="submission" date="2021-04" db="EMBL/GenBank/DDBJ databases">
        <authorList>
            <person name="Gilroy R."/>
        </authorList>
    </citation>
    <scope>NUCLEOTIDE SEQUENCE</scope>
    <source>
        <strain evidence="10">742</strain>
    </source>
</reference>
<comment type="catalytic activity">
    <reaction evidence="7 8">
        <text>dihydrourocanate + A = urocanate + AH2</text>
        <dbReference type="Rhea" id="RHEA:36059"/>
        <dbReference type="ChEBI" id="CHEBI:13193"/>
        <dbReference type="ChEBI" id="CHEBI:17499"/>
        <dbReference type="ChEBI" id="CHEBI:27247"/>
        <dbReference type="ChEBI" id="CHEBI:72991"/>
        <dbReference type="EC" id="1.3.99.33"/>
    </reaction>
</comment>
<comment type="caution">
    <text evidence="10">The sequence shown here is derived from an EMBL/GenBank/DDBJ whole genome shotgun (WGS) entry which is preliminary data.</text>
</comment>
<dbReference type="InterPro" id="IPR010960">
    <property type="entry name" value="Flavocytochrome_c"/>
</dbReference>
<comment type="cofactor">
    <cofactor evidence="8">
        <name>FMN</name>
        <dbReference type="ChEBI" id="CHEBI:58210"/>
    </cofactor>
    <text evidence="8">Binds 1 or 2 FMN covalently per subunit.</text>
</comment>
<organism evidence="10 11">
    <name type="scientific">Candidatus Faecalibacterium intestinavium</name>
    <dbReference type="NCBI Taxonomy" id="2838580"/>
    <lineage>
        <taxon>Bacteria</taxon>
        <taxon>Bacillati</taxon>
        <taxon>Bacillota</taxon>
        <taxon>Clostridia</taxon>
        <taxon>Eubacteriales</taxon>
        <taxon>Oscillospiraceae</taxon>
        <taxon>Faecalibacterium</taxon>
    </lineage>
</organism>
<accession>A0A9E2KIK4</accession>
<comment type="similarity">
    <text evidence="1 8">Belongs to the FAD-dependent oxidoreductase 2 family. FRD/SDH subfamily.</text>
</comment>
<evidence type="ECO:0000256" key="5">
    <source>
        <dbReference type="ARBA" id="ARBA00022827"/>
    </source>
</evidence>
<keyword evidence="4 8" id="KW-0285">Flavoprotein</keyword>
<evidence type="ECO:0000256" key="7">
    <source>
        <dbReference type="ARBA" id="ARBA00049922"/>
    </source>
</evidence>
<keyword evidence="5 8" id="KW-0274">FAD</keyword>
<dbReference type="GO" id="GO:0016020">
    <property type="term" value="C:membrane"/>
    <property type="evidence" value="ECO:0007669"/>
    <property type="project" value="InterPro"/>
</dbReference>
<dbReference type="InterPro" id="IPR007329">
    <property type="entry name" value="FMN-bd"/>
</dbReference>
<evidence type="ECO:0000256" key="6">
    <source>
        <dbReference type="ARBA" id="ARBA00023002"/>
    </source>
</evidence>
<dbReference type="SMART" id="SM00900">
    <property type="entry name" value="FMN_bind"/>
    <property type="match status" value="1"/>
</dbReference>
<dbReference type="SUPFAM" id="SSF51905">
    <property type="entry name" value="FAD/NAD(P)-binding domain"/>
    <property type="match status" value="1"/>
</dbReference>
<evidence type="ECO:0000256" key="2">
    <source>
        <dbReference type="ARBA" id="ARBA00013137"/>
    </source>
</evidence>
<dbReference type="Proteomes" id="UP000824178">
    <property type="component" value="Unassembled WGS sequence"/>
</dbReference>
<dbReference type="EC" id="1.3.99.33" evidence="2 8"/>
<dbReference type="Pfam" id="PF04205">
    <property type="entry name" value="FMN_bind"/>
    <property type="match status" value="1"/>
</dbReference>
<protein>
    <recommendedName>
        <fullName evidence="3 8">Urocanate reductase</fullName>
        <ecNumber evidence="2 8">1.3.99.33</ecNumber>
    </recommendedName>
</protein>
<evidence type="ECO:0000313" key="10">
    <source>
        <dbReference type="EMBL" id="MBU3819360.1"/>
    </source>
</evidence>
<gene>
    <name evidence="10" type="ORF">H9864_03170</name>
</gene>
<dbReference type="EMBL" id="JAHLFH010000060">
    <property type="protein sequence ID" value="MBU3819360.1"/>
    <property type="molecule type" value="Genomic_DNA"/>
</dbReference>
<dbReference type="InterPro" id="IPR050315">
    <property type="entry name" value="FAD-oxidoreductase_2"/>
</dbReference>
<dbReference type="Gene3D" id="3.90.700.10">
    <property type="entry name" value="Succinate dehydrogenase/fumarate reductase flavoprotein, catalytic domain"/>
    <property type="match status" value="1"/>
</dbReference>
<dbReference type="Gene3D" id="3.50.50.60">
    <property type="entry name" value="FAD/NAD(P)-binding domain"/>
    <property type="match status" value="1"/>
</dbReference>
<dbReference type="NCBIfam" id="TIGR01813">
    <property type="entry name" value="flavo_cyto_c"/>
    <property type="match status" value="1"/>
</dbReference>
<comment type="cofactor">
    <cofactor evidence="8">
        <name>FAD</name>
        <dbReference type="ChEBI" id="CHEBI:57692"/>
    </cofactor>
    <text evidence="8">Binds 1 FAD per subunit.</text>
</comment>
<dbReference type="InterPro" id="IPR036188">
    <property type="entry name" value="FAD/NAD-bd_sf"/>
</dbReference>
<evidence type="ECO:0000256" key="3">
    <source>
        <dbReference type="ARBA" id="ARBA00015872"/>
    </source>
</evidence>
<dbReference type="PANTHER" id="PTHR43400:SF7">
    <property type="entry name" value="FAD-DEPENDENT OXIDOREDUCTASE 2 FAD BINDING DOMAIN-CONTAINING PROTEIN"/>
    <property type="match status" value="1"/>
</dbReference>
<reference evidence="10" key="1">
    <citation type="journal article" date="2021" name="PeerJ">
        <title>Extensive microbial diversity within the chicken gut microbiome revealed by metagenomics and culture.</title>
        <authorList>
            <person name="Gilroy R."/>
            <person name="Ravi A."/>
            <person name="Getino M."/>
            <person name="Pursley I."/>
            <person name="Horton D.L."/>
            <person name="Alikhan N.F."/>
            <person name="Baker D."/>
            <person name="Gharbi K."/>
            <person name="Hall N."/>
            <person name="Watson M."/>
            <person name="Adriaenssens E.M."/>
            <person name="Foster-Nyarko E."/>
            <person name="Jarju S."/>
            <person name="Secka A."/>
            <person name="Antonio M."/>
            <person name="Oren A."/>
            <person name="Chaudhuri R.R."/>
            <person name="La Ragione R."/>
            <person name="Hildebrand F."/>
            <person name="Pallen M.J."/>
        </authorList>
    </citation>
    <scope>NUCLEOTIDE SEQUENCE</scope>
    <source>
        <strain evidence="10">742</strain>
    </source>
</reference>
<dbReference type="PRINTS" id="PR00368">
    <property type="entry name" value="FADPNR"/>
</dbReference>
<dbReference type="Pfam" id="PF00890">
    <property type="entry name" value="FAD_binding_2"/>
    <property type="match status" value="1"/>
</dbReference>
<dbReference type="InterPro" id="IPR003953">
    <property type="entry name" value="FAD-dep_OxRdtase_2_FAD-bd"/>
</dbReference>
<evidence type="ECO:0000313" key="11">
    <source>
        <dbReference type="Proteomes" id="UP000824178"/>
    </source>
</evidence>